<dbReference type="EMBL" id="CP002779">
    <property type="protein sequence ID" value="AEH24842.1"/>
    <property type="molecule type" value="Genomic_DNA"/>
</dbReference>
<dbReference type="RefSeq" id="WP_013905898.1">
    <property type="nucleotide sequence ID" value="NC_015680.1"/>
</dbReference>
<reference evidence="2 3" key="1">
    <citation type="journal article" date="2011" name="J. Bacteriol.">
        <title>Complete genome sequence of the obligate piezophilic hyperthermophilic archaeon Pyrococcus yayanosii CH1.</title>
        <authorList>
            <person name="Jun X."/>
            <person name="Lupeng L."/>
            <person name="Minjuan X."/>
            <person name="Oger P."/>
            <person name="Fengping W."/>
            <person name="Jebbar M."/>
            <person name="Xiang X."/>
        </authorList>
    </citation>
    <scope>NUCLEOTIDE SEQUENCE [LARGE SCALE GENOMIC DNA]</scope>
    <source>
        <strain evidence="3">CH1 / JCM 16557</strain>
    </source>
</reference>
<comment type="similarity">
    <text evidence="1">Belongs to the GSP E family.</text>
</comment>
<accession>F8AF05</accession>
<dbReference type="STRING" id="529709.PYCH_11610"/>
<protein>
    <submittedName>
        <fullName evidence="2">Type II secretion system protein, putative</fullName>
    </submittedName>
</protein>
<dbReference type="PANTHER" id="PTHR30486:SF6">
    <property type="entry name" value="TYPE IV PILUS RETRACTATION ATPASE PILT"/>
    <property type="match status" value="1"/>
</dbReference>
<dbReference type="GO" id="GO:0016887">
    <property type="term" value="F:ATP hydrolysis activity"/>
    <property type="evidence" value="ECO:0007669"/>
    <property type="project" value="InterPro"/>
</dbReference>
<evidence type="ECO:0000313" key="3">
    <source>
        <dbReference type="Proteomes" id="UP000008386"/>
    </source>
</evidence>
<dbReference type="HOGENOM" id="CLU_1406026_0_0_2"/>
<dbReference type="GeneID" id="10837735"/>
<dbReference type="Gene3D" id="3.40.50.300">
    <property type="entry name" value="P-loop containing nucleotide triphosphate hydrolases"/>
    <property type="match status" value="1"/>
</dbReference>
<dbReference type="PANTHER" id="PTHR30486">
    <property type="entry name" value="TWITCHING MOTILITY PROTEIN PILT"/>
    <property type="match status" value="1"/>
</dbReference>
<dbReference type="KEGG" id="pya:PYCH_11610"/>
<dbReference type="AlphaFoldDB" id="F8AF05"/>
<gene>
    <name evidence="2" type="ordered locus">PYCH_11610</name>
</gene>
<dbReference type="eggNOG" id="arCOG05793">
    <property type="taxonomic scope" value="Archaea"/>
</dbReference>
<evidence type="ECO:0000256" key="1">
    <source>
        <dbReference type="ARBA" id="ARBA00006611"/>
    </source>
</evidence>
<evidence type="ECO:0000313" key="2">
    <source>
        <dbReference type="EMBL" id="AEH24842.1"/>
    </source>
</evidence>
<sequence length="196" mass="22872">MGIYIFRPEDLLRYGTIREEQLKVLEEAVKGRSDILIVGGTRAGKTKLVEALTFLIPDDWRIAVITAYGEFKPFKENIEVIDTRFDGRRLEERTQDVVEKLREIEPDYVIVDTLHTVSVPEILRALIDNYAFIITSLVIARNLVEEVKHWLRMDDELLARFELIVELYRDVRTGLRKVNAIYRIKNEKGIKLEKIA</sequence>
<dbReference type="InterPro" id="IPR050921">
    <property type="entry name" value="T4SS_GSP_E_ATPase"/>
</dbReference>
<dbReference type="Proteomes" id="UP000008386">
    <property type="component" value="Chromosome"/>
</dbReference>
<dbReference type="SUPFAM" id="SSF52540">
    <property type="entry name" value="P-loop containing nucleoside triphosphate hydrolases"/>
    <property type="match status" value="1"/>
</dbReference>
<dbReference type="InterPro" id="IPR027417">
    <property type="entry name" value="P-loop_NTPase"/>
</dbReference>
<proteinExistence type="inferred from homology"/>
<keyword evidence="3" id="KW-1185">Reference proteome</keyword>
<organism evidence="2 3">
    <name type="scientific">Pyrococcus yayanosii (strain CH1 / JCM 16557)</name>
    <dbReference type="NCBI Taxonomy" id="529709"/>
    <lineage>
        <taxon>Archaea</taxon>
        <taxon>Methanobacteriati</taxon>
        <taxon>Methanobacteriota</taxon>
        <taxon>Thermococci</taxon>
        <taxon>Thermococcales</taxon>
        <taxon>Thermococcaceae</taxon>
        <taxon>Pyrococcus</taxon>
    </lineage>
</organism>
<name>F8AF05_PYRYC</name>
<dbReference type="OrthoDB" id="85442at2157"/>